<dbReference type="EMBL" id="BAAAPE010000028">
    <property type="protein sequence ID" value="GAA2102403.1"/>
    <property type="molecule type" value="Genomic_DNA"/>
</dbReference>
<comment type="caution">
    <text evidence="3">The sequence shown here is derived from an EMBL/GenBank/DDBJ whole genome shotgun (WGS) entry which is preliminary data.</text>
</comment>
<keyword evidence="2" id="KW-0812">Transmembrane</keyword>
<dbReference type="Proteomes" id="UP001500016">
    <property type="component" value="Unassembled WGS sequence"/>
</dbReference>
<sequence length="403" mass="41380">MPSPRDRSRSRPRPPVPSHPPQPAPPTGEPITAPRARTRPGANPRTATGGEATRGEATRGTGRDARKAGKKAPSGSPDATHPQSPDATHPEPGTAHPQSTGGAARREAAGAAHPADSIRPPHHPAPPPPDLPPSPAAPPAPDFPPPAGRTPLSARTVAAAACLVLGVGLLGGAGAGAWLSDDDGGPSGGKGFEPARAAWHEVPVDELFPRTLKGKAAGPGGADRRWTRVAVAPDSGCAHAFDPTLAKALSPVGCNRLLRATYADETTSSVTTVGLLFTKGDQEAMRGLRKRFAVENLGERTDLMPRPYAARGTVAADFGDAQRASWTVRVLSDAPVVVYAVSGFADGRVVTDPQAAADATRKGETSAPAQAGLGHDAQGIADRVERGLRRSAVDGDEKKGDDR</sequence>
<organism evidence="3 4">
    <name type="scientific">Streptomyces albiaxialis</name>
    <dbReference type="NCBI Taxonomy" id="329523"/>
    <lineage>
        <taxon>Bacteria</taxon>
        <taxon>Bacillati</taxon>
        <taxon>Actinomycetota</taxon>
        <taxon>Actinomycetes</taxon>
        <taxon>Kitasatosporales</taxon>
        <taxon>Streptomycetaceae</taxon>
        <taxon>Streptomyces</taxon>
    </lineage>
</organism>
<evidence type="ECO:0000256" key="2">
    <source>
        <dbReference type="SAM" id="Phobius"/>
    </source>
</evidence>
<feature type="compositionally biased region" description="Pro residues" evidence="1">
    <location>
        <begin position="123"/>
        <end position="148"/>
    </location>
</feature>
<feature type="transmembrane region" description="Helical" evidence="2">
    <location>
        <begin position="157"/>
        <end position="179"/>
    </location>
</feature>
<protein>
    <submittedName>
        <fullName evidence="3">Uncharacterized protein</fullName>
    </submittedName>
</protein>
<evidence type="ECO:0000313" key="3">
    <source>
        <dbReference type="EMBL" id="GAA2102403.1"/>
    </source>
</evidence>
<feature type="region of interest" description="Disordered" evidence="1">
    <location>
        <begin position="1"/>
        <end position="151"/>
    </location>
</feature>
<reference evidence="3 4" key="1">
    <citation type="journal article" date="2019" name="Int. J. Syst. Evol. Microbiol.">
        <title>The Global Catalogue of Microorganisms (GCM) 10K type strain sequencing project: providing services to taxonomists for standard genome sequencing and annotation.</title>
        <authorList>
            <consortium name="The Broad Institute Genomics Platform"/>
            <consortium name="The Broad Institute Genome Sequencing Center for Infectious Disease"/>
            <person name="Wu L."/>
            <person name="Ma J."/>
        </authorList>
    </citation>
    <scope>NUCLEOTIDE SEQUENCE [LARGE SCALE GENOMIC DNA]</scope>
    <source>
        <strain evidence="3 4">JCM 15478</strain>
    </source>
</reference>
<evidence type="ECO:0000313" key="4">
    <source>
        <dbReference type="Proteomes" id="UP001500016"/>
    </source>
</evidence>
<feature type="region of interest" description="Disordered" evidence="1">
    <location>
        <begin position="355"/>
        <end position="379"/>
    </location>
</feature>
<keyword evidence="2" id="KW-1133">Transmembrane helix</keyword>
<feature type="compositionally biased region" description="Basic and acidic residues" evidence="1">
    <location>
        <begin position="53"/>
        <end position="67"/>
    </location>
</feature>
<accession>A0ABN2X3D7</accession>
<evidence type="ECO:0000256" key="1">
    <source>
        <dbReference type="SAM" id="MobiDB-lite"/>
    </source>
</evidence>
<proteinExistence type="predicted"/>
<name>A0ABN2X3D7_9ACTN</name>
<keyword evidence="4" id="KW-1185">Reference proteome</keyword>
<gene>
    <name evidence="3" type="ORF">GCM10009801_76390</name>
</gene>
<keyword evidence="2" id="KW-0472">Membrane</keyword>
<feature type="compositionally biased region" description="Pro residues" evidence="1">
    <location>
        <begin position="13"/>
        <end position="28"/>
    </location>
</feature>